<dbReference type="FunFam" id="1.20.5.110:FF:000008">
    <property type="entry name" value="Syntaxin 132"/>
    <property type="match status" value="1"/>
</dbReference>
<comment type="similarity">
    <text evidence="1 4">Belongs to the syntaxin family.</text>
</comment>
<organism evidence="8 9">
    <name type="scientific">Stephania yunnanensis</name>
    <dbReference type="NCBI Taxonomy" id="152371"/>
    <lineage>
        <taxon>Eukaryota</taxon>
        <taxon>Viridiplantae</taxon>
        <taxon>Streptophyta</taxon>
        <taxon>Embryophyta</taxon>
        <taxon>Tracheophyta</taxon>
        <taxon>Spermatophyta</taxon>
        <taxon>Magnoliopsida</taxon>
        <taxon>Ranunculales</taxon>
        <taxon>Menispermaceae</taxon>
        <taxon>Menispermoideae</taxon>
        <taxon>Cissampelideae</taxon>
        <taxon>Stephania</taxon>
    </lineage>
</organism>
<dbReference type="CDD" id="cd15848">
    <property type="entry name" value="SNARE_syntaxin1-like"/>
    <property type="match status" value="1"/>
</dbReference>
<dbReference type="Pfam" id="PF05739">
    <property type="entry name" value="SNARE"/>
    <property type="match status" value="1"/>
</dbReference>
<reference evidence="8 9" key="1">
    <citation type="submission" date="2024-01" db="EMBL/GenBank/DDBJ databases">
        <title>Genome assemblies of Stephania.</title>
        <authorList>
            <person name="Yang L."/>
        </authorList>
    </citation>
    <scope>NUCLEOTIDE SEQUENCE [LARGE SCALE GENOMIC DNA]</scope>
    <source>
        <strain evidence="8">YNDBR</strain>
        <tissue evidence="8">Leaf</tissue>
    </source>
</reference>
<name>A0AAP0KID2_9MAGN</name>
<evidence type="ECO:0000259" key="7">
    <source>
        <dbReference type="PROSITE" id="PS50192"/>
    </source>
</evidence>
<dbReference type="GO" id="GO:0005886">
    <property type="term" value="C:plasma membrane"/>
    <property type="evidence" value="ECO:0007669"/>
    <property type="project" value="TreeGrafter"/>
</dbReference>
<dbReference type="PROSITE" id="PS50192">
    <property type="entry name" value="T_SNARE"/>
    <property type="match status" value="1"/>
</dbReference>
<dbReference type="Pfam" id="PF00804">
    <property type="entry name" value="Syntaxin"/>
    <property type="match status" value="1"/>
</dbReference>
<dbReference type="GO" id="GO:0031201">
    <property type="term" value="C:SNARE complex"/>
    <property type="evidence" value="ECO:0007669"/>
    <property type="project" value="TreeGrafter"/>
</dbReference>
<keyword evidence="9" id="KW-1185">Reference proteome</keyword>
<dbReference type="InterPro" id="IPR045242">
    <property type="entry name" value="Syntaxin"/>
</dbReference>
<dbReference type="Gene3D" id="1.20.58.70">
    <property type="match status" value="1"/>
</dbReference>
<evidence type="ECO:0000256" key="2">
    <source>
        <dbReference type="ARBA" id="ARBA00022448"/>
    </source>
</evidence>
<dbReference type="GO" id="GO:0006886">
    <property type="term" value="P:intracellular protein transport"/>
    <property type="evidence" value="ECO:0007669"/>
    <property type="project" value="InterPro"/>
</dbReference>
<dbReference type="AlphaFoldDB" id="A0AAP0KID2"/>
<gene>
    <name evidence="8" type="ORF">Syun_010186</name>
</gene>
<dbReference type="GO" id="GO:0006887">
    <property type="term" value="P:exocytosis"/>
    <property type="evidence" value="ECO:0007669"/>
    <property type="project" value="TreeGrafter"/>
</dbReference>
<feature type="coiled-coil region" evidence="5">
    <location>
        <begin position="3"/>
        <end position="40"/>
    </location>
</feature>
<keyword evidence="5" id="KW-0175">Coiled coil</keyword>
<dbReference type="Proteomes" id="UP001420932">
    <property type="component" value="Unassembled WGS sequence"/>
</dbReference>
<evidence type="ECO:0000313" key="8">
    <source>
        <dbReference type="EMBL" id="KAK9151877.1"/>
    </source>
</evidence>
<accession>A0AAP0KID2</accession>
<dbReference type="PROSITE" id="PS00914">
    <property type="entry name" value="SYNTAXIN"/>
    <property type="match status" value="1"/>
</dbReference>
<sequence length="270" mass="31049">MAMESFSKKVQEIEKQMDKLNQLLQKLQDANEESRTATRASKMKEIKQRMGKDIDEVGKIARNIKLILDEIDKDNLANRGKPNCGKGSSVDRFRMTKTNALKKKFKERLADFQVLRQNIQDEYREIVERRIFTVTGTKPDDEMVDHLIETGNSEEIFHKAIQETGKGQVLDTLKEIQERHDAVKEIEKKLLDLHQIFLDMAVLVEAQGDFLDNIEIQVTNAVEHVHSGNDALRTAKSLQKKSRKCMMIAITILLIIAIIIVLSILKPWKK</sequence>
<dbReference type="Gene3D" id="1.20.5.110">
    <property type="match status" value="1"/>
</dbReference>
<proteinExistence type="inferred from homology"/>
<dbReference type="GO" id="GO:0000149">
    <property type="term" value="F:SNARE binding"/>
    <property type="evidence" value="ECO:0007669"/>
    <property type="project" value="TreeGrafter"/>
</dbReference>
<dbReference type="CDD" id="cd00179">
    <property type="entry name" value="SynN"/>
    <property type="match status" value="1"/>
</dbReference>
<keyword evidence="3" id="KW-0653">Protein transport</keyword>
<evidence type="ECO:0000256" key="5">
    <source>
        <dbReference type="SAM" id="Coils"/>
    </source>
</evidence>
<dbReference type="GO" id="GO:0048278">
    <property type="term" value="P:vesicle docking"/>
    <property type="evidence" value="ECO:0007669"/>
    <property type="project" value="TreeGrafter"/>
</dbReference>
<evidence type="ECO:0000256" key="4">
    <source>
        <dbReference type="RuleBase" id="RU003858"/>
    </source>
</evidence>
<keyword evidence="2" id="KW-0813">Transport</keyword>
<dbReference type="PANTHER" id="PTHR19957:SF277">
    <property type="entry name" value="T-SNARE COILED-COIL HOMOLOGY DOMAIN-CONTAINING PROTEIN"/>
    <property type="match status" value="1"/>
</dbReference>
<keyword evidence="6" id="KW-0812">Transmembrane</keyword>
<feature type="domain" description="T-SNARE coiled-coil homology" evidence="7">
    <location>
        <begin position="173"/>
        <end position="235"/>
    </location>
</feature>
<keyword evidence="6" id="KW-1133">Transmembrane helix</keyword>
<dbReference type="InterPro" id="IPR000727">
    <property type="entry name" value="T_SNARE_dom"/>
</dbReference>
<dbReference type="GO" id="GO:0005484">
    <property type="term" value="F:SNAP receptor activity"/>
    <property type="evidence" value="ECO:0007669"/>
    <property type="project" value="InterPro"/>
</dbReference>
<keyword evidence="6" id="KW-0472">Membrane</keyword>
<feature type="transmembrane region" description="Helical" evidence="6">
    <location>
        <begin position="245"/>
        <end position="265"/>
    </location>
</feature>
<dbReference type="SMART" id="SM00503">
    <property type="entry name" value="SynN"/>
    <property type="match status" value="1"/>
</dbReference>
<evidence type="ECO:0000256" key="6">
    <source>
        <dbReference type="SAM" id="Phobius"/>
    </source>
</evidence>
<dbReference type="InterPro" id="IPR006011">
    <property type="entry name" value="Syntaxin_N"/>
</dbReference>
<dbReference type="InterPro" id="IPR006012">
    <property type="entry name" value="Syntaxin/epimorphin_CS"/>
</dbReference>
<evidence type="ECO:0000256" key="3">
    <source>
        <dbReference type="ARBA" id="ARBA00022927"/>
    </source>
</evidence>
<comment type="caution">
    <text evidence="8">The sequence shown here is derived from an EMBL/GenBank/DDBJ whole genome shotgun (WGS) entry which is preliminary data.</text>
</comment>
<dbReference type="SMART" id="SM00397">
    <property type="entry name" value="t_SNARE"/>
    <property type="match status" value="1"/>
</dbReference>
<dbReference type="GO" id="GO:0006906">
    <property type="term" value="P:vesicle fusion"/>
    <property type="evidence" value="ECO:0007669"/>
    <property type="project" value="TreeGrafter"/>
</dbReference>
<dbReference type="PANTHER" id="PTHR19957">
    <property type="entry name" value="SYNTAXIN"/>
    <property type="match status" value="1"/>
</dbReference>
<dbReference type="InterPro" id="IPR010989">
    <property type="entry name" value="SNARE"/>
</dbReference>
<dbReference type="EMBL" id="JBBNAF010000004">
    <property type="protein sequence ID" value="KAK9151877.1"/>
    <property type="molecule type" value="Genomic_DNA"/>
</dbReference>
<protein>
    <recommendedName>
        <fullName evidence="7">t-SNARE coiled-coil homology domain-containing protein</fullName>
    </recommendedName>
</protein>
<evidence type="ECO:0000256" key="1">
    <source>
        <dbReference type="ARBA" id="ARBA00009063"/>
    </source>
</evidence>
<dbReference type="GO" id="GO:0012505">
    <property type="term" value="C:endomembrane system"/>
    <property type="evidence" value="ECO:0007669"/>
    <property type="project" value="TreeGrafter"/>
</dbReference>
<dbReference type="SUPFAM" id="SSF47661">
    <property type="entry name" value="t-snare proteins"/>
    <property type="match status" value="1"/>
</dbReference>
<evidence type="ECO:0000313" key="9">
    <source>
        <dbReference type="Proteomes" id="UP001420932"/>
    </source>
</evidence>